<evidence type="ECO:0000256" key="3">
    <source>
        <dbReference type="ARBA" id="ARBA00023163"/>
    </source>
</evidence>
<protein>
    <submittedName>
        <fullName evidence="6">TetR/AcrR family transcriptional regulator</fullName>
    </submittedName>
</protein>
<keyword evidence="1" id="KW-0805">Transcription regulation</keyword>
<evidence type="ECO:0000256" key="2">
    <source>
        <dbReference type="ARBA" id="ARBA00023125"/>
    </source>
</evidence>
<gene>
    <name evidence="6" type="ORF">D4739_09880</name>
</gene>
<dbReference type="PANTHER" id="PTHR30055:SF226">
    <property type="entry name" value="HTH-TYPE TRANSCRIPTIONAL REGULATOR PKSA"/>
    <property type="match status" value="1"/>
</dbReference>
<keyword evidence="3" id="KW-0804">Transcription</keyword>
<dbReference type="PANTHER" id="PTHR30055">
    <property type="entry name" value="HTH-TYPE TRANSCRIPTIONAL REGULATOR RUTR"/>
    <property type="match status" value="1"/>
</dbReference>
<feature type="domain" description="HTH tetR-type" evidence="5">
    <location>
        <begin position="17"/>
        <end position="77"/>
    </location>
</feature>
<name>A0A3A5H744_9ACTN</name>
<dbReference type="OrthoDB" id="3767959at2"/>
<dbReference type="Proteomes" id="UP000276542">
    <property type="component" value="Unassembled WGS sequence"/>
</dbReference>
<dbReference type="PRINTS" id="PR00455">
    <property type="entry name" value="HTHTETR"/>
</dbReference>
<dbReference type="FunFam" id="1.10.10.60:FF:000141">
    <property type="entry name" value="TetR family transcriptional regulator"/>
    <property type="match status" value="1"/>
</dbReference>
<dbReference type="SUPFAM" id="SSF46689">
    <property type="entry name" value="Homeodomain-like"/>
    <property type="match status" value="1"/>
</dbReference>
<dbReference type="InterPro" id="IPR009057">
    <property type="entry name" value="Homeodomain-like_sf"/>
</dbReference>
<evidence type="ECO:0000313" key="6">
    <source>
        <dbReference type="EMBL" id="RJS46489.1"/>
    </source>
</evidence>
<dbReference type="EMBL" id="QYRP01000002">
    <property type="protein sequence ID" value="RJS46489.1"/>
    <property type="molecule type" value="Genomic_DNA"/>
</dbReference>
<comment type="caution">
    <text evidence="6">The sequence shown here is derived from an EMBL/GenBank/DDBJ whole genome shotgun (WGS) entry which is preliminary data.</text>
</comment>
<dbReference type="PROSITE" id="PS50977">
    <property type="entry name" value="HTH_TETR_2"/>
    <property type="match status" value="1"/>
</dbReference>
<keyword evidence="7" id="KW-1185">Reference proteome</keyword>
<dbReference type="InterPro" id="IPR050109">
    <property type="entry name" value="HTH-type_TetR-like_transc_reg"/>
</dbReference>
<dbReference type="GO" id="GO:0003700">
    <property type="term" value="F:DNA-binding transcription factor activity"/>
    <property type="evidence" value="ECO:0007669"/>
    <property type="project" value="TreeGrafter"/>
</dbReference>
<dbReference type="AlphaFoldDB" id="A0A3A5H744"/>
<reference evidence="7" key="1">
    <citation type="submission" date="2018-09" db="EMBL/GenBank/DDBJ databases">
        <authorList>
            <person name="Zhu H."/>
        </authorList>
    </citation>
    <scope>NUCLEOTIDE SEQUENCE [LARGE SCALE GENOMIC DNA]</scope>
    <source>
        <strain evidence="7">K1W22B-1</strain>
    </source>
</reference>
<dbReference type="RefSeq" id="WP_120060460.1">
    <property type="nucleotide sequence ID" value="NZ_QYRP01000002.1"/>
</dbReference>
<evidence type="ECO:0000256" key="4">
    <source>
        <dbReference type="PROSITE-ProRule" id="PRU00335"/>
    </source>
</evidence>
<dbReference type="GO" id="GO:0045892">
    <property type="term" value="P:negative regulation of DNA-templated transcription"/>
    <property type="evidence" value="ECO:0007669"/>
    <property type="project" value="UniProtKB-ARBA"/>
</dbReference>
<dbReference type="InterPro" id="IPR023772">
    <property type="entry name" value="DNA-bd_HTH_TetR-type_CS"/>
</dbReference>
<feature type="DNA-binding region" description="H-T-H motif" evidence="4">
    <location>
        <begin position="40"/>
        <end position="59"/>
    </location>
</feature>
<dbReference type="Pfam" id="PF00440">
    <property type="entry name" value="TetR_N"/>
    <property type="match status" value="1"/>
</dbReference>
<organism evidence="6 7">
    <name type="scientific">Nocardioides cavernaquae</name>
    <dbReference type="NCBI Taxonomy" id="2321396"/>
    <lineage>
        <taxon>Bacteria</taxon>
        <taxon>Bacillati</taxon>
        <taxon>Actinomycetota</taxon>
        <taxon>Actinomycetes</taxon>
        <taxon>Propionibacteriales</taxon>
        <taxon>Nocardioidaceae</taxon>
        <taxon>Nocardioides</taxon>
    </lineage>
</organism>
<dbReference type="PROSITE" id="PS01081">
    <property type="entry name" value="HTH_TETR_1"/>
    <property type="match status" value="1"/>
</dbReference>
<dbReference type="InterPro" id="IPR001647">
    <property type="entry name" value="HTH_TetR"/>
</dbReference>
<evidence type="ECO:0000256" key="1">
    <source>
        <dbReference type="ARBA" id="ARBA00023015"/>
    </source>
</evidence>
<keyword evidence="2 4" id="KW-0238">DNA-binding</keyword>
<dbReference type="Gene3D" id="1.10.357.10">
    <property type="entry name" value="Tetracycline Repressor, domain 2"/>
    <property type="match status" value="1"/>
</dbReference>
<dbReference type="GO" id="GO:0000976">
    <property type="term" value="F:transcription cis-regulatory region binding"/>
    <property type="evidence" value="ECO:0007669"/>
    <property type="project" value="TreeGrafter"/>
</dbReference>
<accession>A0A3A5H744</accession>
<sequence>MTSSKRPNAGTKGVARPEREAQILAAACRAFGERGYAATSVADVAEAAGISKPLIYNYFGSKDGLHVACVRHASAELTAEIERTAHTETTGLARAVITLDGMFRRLADEPWLWQVVQDPTAPDSAMRQEIETDERRVLAFAREAVTELMVGSGDTDPVDVDLMLAVWESVFRTLVSWWVDHPGETPEQMTHRCLRLIAAASTSATGG</sequence>
<evidence type="ECO:0000259" key="5">
    <source>
        <dbReference type="PROSITE" id="PS50977"/>
    </source>
</evidence>
<evidence type="ECO:0000313" key="7">
    <source>
        <dbReference type="Proteomes" id="UP000276542"/>
    </source>
</evidence>
<proteinExistence type="predicted"/>